<accession>A0AAV9WSW0</accession>
<gene>
    <name evidence="2" type="ORF">TWF694_005754</name>
</gene>
<protein>
    <submittedName>
        <fullName evidence="2">Uncharacterized protein</fullName>
    </submittedName>
</protein>
<reference evidence="2 3" key="1">
    <citation type="submission" date="2019-10" db="EMBL/GenBank/DDBJ databases">
        <authorList>
            <person name="Palmer J.M."/>
        </authorList>
    </citation>
    <scope>NUCLEOTIDE SEQUENCE [LARGE SCALE GENOMIC DNA]</scope>
    <source>
        <strain evidence="2 3">TWF694</strain>
    </source>
</reference>
<evidence type="ECO:0000313" key="2">
    <source>
        <dbReference type="EMBL" id="KAK6524091.1"/>
    </source>
</evidence>
<feature type="chain" id="PRO_5043810385" evidence="1">
    <location>
        <begin position="25"/>
        <end position="147"/>
    </location>
</feature>
<sequence>MKKPHAQSVVFFLVMAIMLRLTNADTKIEETPIHPRLDPATYKATIPTNDLFPFCDHIQLDERAFPGLDGKAGRNIDSYMLSTSMGKVYYVPITEDENDITTTAPQKEHESDITVTVPVTLTTVVVEKRRIWVEEDDGAMITPEAVL</sequence>
<feature type="signal peptide" evidence="1">
    <location>
        <begin position="1"/>
        <end position="24"/>
    </location>
</feature>
<evidence type="ECO:0000256" key="1">
    <source>
        <dbReference type="SAM" id="SignalP"/>
    </source>
</evidence>
<evidence type="ECO:0000313" key="3">
    <source>
        <dbReference type="Proteomes" id="UP001365542"/>
    </source>
</evidence>
<organism evidence="2 3">
    <name type="scientific">Orbilia ellipsospora</name>
    <dbReference type="NCBI Taxonomy" id="2528407"/>
    <lineage>
        <taxon>Eukaryota</taxon>
        <taxon>Fungi</taxon>
        <taxon>Dikarya</taxon>
        <taxon>Ascomycota</taxon>
        <taxon>Pezizomycotina</taxon>
        <taxon>Orbiliomycetes</taxon>
        <taxon>Orbiliales</taxon>
        <taxon>Orbiliaceae</taxon>
        <taxon>Orbilia</taxon>
    </lineage>
</organism>
<name>A0AAV9WSW0_9PEZI</name>
<keyword evidence="1" id="KW-0732">Signal</keyword>
<proteinExistence type="predicted"/>
<dbReference type="Proteomes" id="UP001365542">
    <property type="component" value="Unassembled WGS sequence"/>
</dbReference>
<keyword evidence="3" id="KW-1185">Reference proteome</keyword>
<dbReference type="EMBL" id="JAVHJO010000018">
    <property type="protein sequence ID" value="KAK6524091.1"/>
    <property type="molecule type" value="Genomic_DNA"/>
</dbReference>
<comment type="caution">
    <text evidence="2">The sequence shown here is derived from an EMBL/GenBank/DDBJ whole genome shotgun (WGS) entry which is preliminary data.</text>
</comment>
<dbReference type="AlphaFoldDB" id="A0AAV9WSW0"/>